<gene>
    <name evidence="1" type="ORF">ABID46_001213</name>
</gene>
<evidence type="ECO:0000313" key="1">
    <source>
        <dbReference type="EMBL" id="MET3731639.1"/>
    </source>
</evidence>
<evidence type="ECO:0008006" key="3">
    <source>
        <dbReference type="Google" id="ProtNLM"/>
    </source>
</evidence>
<dbReference type="RefSeq" id="WP_354508094.1">
    <property type="nucleotide sequence ID" value="NZ_JBEPMO010000005.1"/>
</dbReference>
<comment type="caution">
    <text evidence="1">The sequence shown here is derived from an EMBL/GenBank/DDBJ whole genome shotgun (WGS) entry which is preliminary data.</text>
</comment>
<reference evidence="1 2" key="1">
    <citation type="submission" date="2024-06" db="EMBL/GenBank/DDBJ databases">
        <title>Genomic Encyclopedia of Type Strains, Phase IV (KMG-IV): sequencing the most valuable type-strain genomes for metagenomic binning, comparative biology and taxonomic classification.</title>
        <authorList>
            <person name="Goeker M."/>
        </authorList>
    </citation>
    <scope>NUCLEOTIDE SEQUENCE [LARGE SCALE GENOMIC DNA]</scope>
    <source>
        <strain evidence="1 2">DSM 29388</strain>
    </source>
</reference>
<dbReference type="Proteomes" id="UP001549146">
    <property type="component" value="Unassembled WGS sequence"/>
</dbReference>
<keyword evidence="2" id="KW-1185">Reference proteome</keyword>
<sequence length="152" mass="17513">MKKLEFKQEILASAQKVYDKMLGLSDKSTYEFWTKTFNPTSTYEGNWEKGSKILFVGFDEKGKRGGMVSMVEENIPGVFVSARHYGFIDGDKEVTTGEMVENWAGGHENYRFQEEKGITTVIVEIDMVDDHIGYFQEKYPKALEKLKEISER</sequence>
<dbReference type="InterPro" id="IPR023393">
    <property type="entry name" value="START-like_dom_sf"/>
</dbReference>
<accession>A0ABV2LSS8</accession>
<dbReference type="EMBL" id="JBEPMO010000005">
    <property type="protein sequence ID" value="MET3731639.1"/>
    <property type="molecule type" value="Genomic_DNA"/>
</dbReference>
<protein>
    <recommendedName>
        <fullName evidence="3">Activator of Hsp90 ATPase homolog 1-like protein</fullName>
    </recommendedName>
</protein>
<name>A0ABV2LSS8_9FLAO</name>
<proteinExistence type="predicted"/>
<evidence type="ECO:0000313" key="2">
    <source>
        <dbReference type="Proteomes" id="UP001549146"/>
    </source>
</evidence>
<dbReference type="SUPFAM" id="SSF55961">
    <property type="entry name" value="Bet v1-like"/>
    <property type="match status" value="1"/>
</dbReference>
<organism evidence="1 2">
    <name type="scientific">Moheibacter stercoris</name>
    <dbReference type="NCBI Taxonomy" id="1628251"/>
    <lineage>
        <taxon>Bacteria</taxon>
        <taxon>Pseudomonadati</taxon>
        <taxon>Bacteroidota</taxon>
        <taxon>Flavobacteriia</taxon>
        <taxon>Flavobacteriales</taxon>
        <taxon>Weeksellaceae</taxon>
        <taxon>Moheibacter</taxon>
    </lineage>
</organism>
<dbReference type="Gene3D" id="3.30.530.20">
    <property type="match status" value="1"/>
</dbReference>